<dbReference type="PROSITE" id="PS50896">
    <property type="entry name" value="LISH"/>
    <property type="match status" value="2"/>
</dbReference>
<dbReference type="Proteomes" id="UP000242715">
    <property type="component" value="Unassembled WGS sequence"/>
</dbReference>
<name>A0A1B5Z973_TRISU</name>
<dbReference type="GO" id="GO:0055037">
    <property type="term" value="C:recycling endosome"/>
    <property type="evidence" value="ECO:0007669"/>
    <property type="project" value="TreeGrafter"/>
</dbReference>
<proteinExistence type="predicted"/>
<feature type="non-terminal residue" evidence="1">
    <location>
        <position position="206"/>
    </location>
</feature>
<dbReference type="PANTHER" id="PTHR32059">
    <property type="entry name" value="RAB11-BINDING PROTEIN RELCH"/>
    <property type="match status" value="1"/>
</dbReference>
<gene>
    <name evidence="1" type="ORF">TSUD_421100</name>
</gene>
<dbReference type="PANTHER" id="PTHR32059:SF1">
    <property type="entry name" value="LISH DOMAIN AND HEAT REPEAT KIAA1468-LIKE PROTEIN"/>
    <property type="match status" value="1"/>
</dbReference>
<accession>A0A1B5Z973</accession>
<dbReference type="InterPro" id="IPR006594">
    <property type="entry name" value="LisH"/>
</dbReference>
<dbReference type="OrthoDB" id="1695393at2759"/>
<dbReference type="GO" id="GO:0005802">
    <property type="term" value="C:trans-Golgi network"/>
    <property type="evidence" value="ECO:0007669"/>
    <property type="project" value="InterPro"/>
</dbReference>
<sequence length="206" mass="23686">MAIMRSVSRKRKKMELYPNPKCETMEIGKSSLCNCVVNFLLEENYILTAFELLHELLDDGRIDQSIRLQQFFSDPSRFSPNQISRFNSLSLADPQTLLQNKEEAEEKLAITDYELRLAQEDITKLKDELQTKTECNIINDDAMTKSSRDVSVIHDGDGGELQTQQQISFADLGPLKDTERRDLNCAVKEYLLIAGYRLTAMTFYEE</sequence>
<keyword evidence="2" id="KW-1185">Reference proteome</keyword>
<dbReference type="InterPro" id="IPR040362">
    <property type="entry name" value="RELCH"/>
</dbReference>
<evidence type="ECO:0000313" key="2">
    <source>
        <dbReference type="Proteomes" id="UP000242715"/>
    </source>
</evidence>
<dbReference type="EMBL" id="BCLP01044937">
    <property type="protein sequence ID" value="GAU10632.1"/>
    <property type="molecule type" value="Genomic_DNA"/>
</dbReference>
<reference evidence="2" key="1">
    <citation type="journal article" date="2017" name="Front. Plant Sci.">
        <title>Climate Clever Clovers: New Paradigm to Reduce the Environmental Footprint of Ruminants by Breeding Low Methanogenic Forages Utilizing Haplotype Variation.</title>
        <authorList>
            <person name="Kaur P."/>
            <person name="Appels R."/>
            <person name="Bayer P.E."/>
            <person name="Keeble-Gagnere G."/>
            <person name="Wang J."/>
            <person name="Hirakawa H."/>
            <person name="Shirasawa K."/>
            <person name="Vercoe P."/>
            <person name="Stefanova K."/>
            <person name="Durmic Z."/>
            <person name="Nichols P."/>
            <person name="Revell C."/>
            <person name="Isobe S.N."/>
            <person name="Edwards D."/>
            <person name="Erskine W."/>
        </authorList>
    </citation>
    <scope>NUCLEOTIDE SEQUENCE [LARGE SCALE GENOMIC DNA]</scope>
    <source>
        <strain evidence="2">cv. Daliak</strain>
    </source>
</reference>
<comment type="caution">
    <text evidence="1">The sequence shown here is derived from an EMBL/GenBank/DDBJ whole genome shotgun (WGS) entry which is preliminary data.</text>
</comment>
<protein>
    <submittedName>
        <fullName evidence="1">Uncharacterized protein</fullName>
    </submittedName>
</protein>
<dbReference type="SMART" id="SM00667">
    <property type="entry name" value="LisH"/>
    <property type="match status" value="2"/>
</dbReference>
<evidence type="ECO:0000313" key="1">
    <source>
        <dbReference type="EMBL" id="GAU10632.1"/>
    </source>
</evidence>
<dbReference type="AlphaFoldDB" id="A0A1B5Z973"/>
<dbReference type="GO" id="GO:0032367">
    <property type="term" value="P:intracellular cholesterol transport"/>
    <property type="evidence" value="ECO:0007669"/>
    <property type="project" value="InterPro"/>
</dbReference>
<organism evidence="1 2">
    <name type="scientific">Trifolium subterraneum</name>
    <name type="common">Subterranean clover</name>
    <dbReference type="NCBI Taxonomy" id="3900"/>
    <lineage>
        <taxon>Eukaryota</taxon>
        <taxon>Viridiplantae</taxon>
        <taxon>Streptophyta</taxon>
        <taxon>Embryophyta</taxon>
        <taxon>Tracheophyta</taxon>
        <taxon>Spermatophyta</taxon>
        <taxon>Magnoliopsida</taxon>
        <taxon>eudicotyledons</taxon>
        <taxon>Gunneridae</taxon>
        <taxon>Pentapetalae</taxon>
        <taxon>rosids</taxon>
        <taxon>fabids</taxon>
        <taxon>Fabales</taxon>
        <taxon>Fabaceae</taxon>
        <taxon>Papilionoideae</taxon>
        <taxon>50 kb inversion clade</taxon>
        <taxon>NPAAA clade</taxon>
        <taxon>Hologalegina</taxon>
        <taxon>IRL clade</taxon>
        <taxon>Trifolieae</taxon>
        <taxon>Trifolium</taxon>
    </lineage>
</organism>